<dbReference type="Proteomes" id="UP000537130">
    <property type="component" value="Unassembled WGS sequence"/>
</dbReference>
<dbReference type="GO" id="GO:0005829">
    <property type="term" value="C:cytosol"/>
    <property type="evidence" value="ECO:0007669"/>
    <property type="project" value="TreeGrafter"/>
</dbReference>
<sequence>MVELRVRKSLPEGFLYCRASELYRLVGEPCLIHLRGRSDKALIVSILLHGNETTGLSALQQLLKRNPELPRDLVIFVGNTRAAAEGLRRLDGQPDFNRIWAGGELKEHALAQEVLDYVASCQPIAAIDIHNNTGRNPLYACINHVDRRFLTLARRFSETIVFFTEPHQIFANNMARYCPAVTLECGQPGEQAGIEQASQTLEFALTNDFAESQLTSTNEIELFHTVARMTVPPDSRIAFDNDIANSATTADFTFPQAFDAWNFQVLPEGTPFAKVNLNNDQARTLCVRNDAGRNITDKYFRLEKACLVTRKAFSPTMLTLDERVIRQDCVGYIMERYPLSG</sequence>
<dbReference type="GO" id="GO:0016788">
    <property type="term" value="F:hydrolase activity, acting on ester bonds"/>
    <property type="evidence" value="ECO:0007669"/>
    <property type="project" value="InterPro"/>
</dbReference>
<gene>
    <name evidence="6" type="ORF">FHR99_000395</name>
</gene>
<dbReference type="RefSeq" id="WP_183408858.1">
    <property type="nucleotide sequence ID" value="NZ_JACHWY010000001.1"/>
</dbReference>
<evidence type="ECO:0000259" key="5">
    <source>
        <dbReference type="Pfam" id="PF24827"/>
    </source>
</evidence>
<proteinExistence type="predicted"/>
<reference evidence="6 7" key="1">
    <citation type="submission" date="2020-08" db="EMBL/GenBank/DDBJ databases">
        <title>Genomic Encyclopedia of Type Strains, Phase III (KMG-III): the genomes of soil and plant-associated and newly described type strains.</title>
        <authorList>
            <person name="Whitman W."/>
        </authorList>
    </citation>
    <scope>NUCLEOTIDE SEQUENCE [LARGE SCALE GENOMIC DNA]</scope>
    <source>
        <strain evidence="6 7">CECT 8654</strain>
    </source>
</reference>
<dbReference type="GO" id="GO:0046872">
    <property type="term" value="F:metal ion binding"/>
    <property type="evidence" value="ECO:0007669"/>
    <property type="project" value="UniProtKB-KW"/>
</dbReference>
<protein>
    <submittedName>
        <fullName evidence="6">Succinylglutamate desuccinylase</fullName>
    </submittedName>
</protein>
<comment type="cofactor">
    <cofactor evidence="1">
        <name>Zn(2+)</name>
        <dbReference type="ChEBI" id="CHEBI:29105"/>
    </cofactor>
</comment>
<evidence type="ECO:0000256" key="1">
    <source>
        <dbReference type="ARBA" id="ARBA00001947"/>
    </source>
</evidence>
<keyword evidence="2" id="KW-0479">Metal-binding</keyword>
<dbReference type="CDD" id="cd06256">
    <property type="entry name" value="M14_ASTE_ASPA-like"/>
    <property type="match status" value="1"/>
</dbReference>
<dbReference type="PANTHER" id="PTHR15162:SF7">
    <property type="entry name" value="SUCCINYLGLUTAMATE DESUCCINYLASE"/>
    <property type="match status" value="1"/>
</dbReference>
<dbReference type="InterPro" id="IPR050178">
    <property type="entry name" value="AspA/AstE_fam"/>
</dbReference>
<evidence type="ECO:0000256" key="4">
    <source>
        <dbReference type="ARBA" id="ARBA00022833"/>
    </source>
</evidence>
<keyword evidence="7" id="KW-1185">Reference proteome</keyword>
<dbReference type="InterPro" id="IPR055438">
    <property type="entry name" value="AstE_AspA_cat"/>
</dbReference>
<dbReference type="EMBL" id="JACHWY010000001">
    <property type="protein sequence ID" value="MBB3046159.1"/>
    <property type="molecule type" value="Genomic_DNA"/>
</dbReference>
<keyword evidence="3" id="KW-0378">Hydrolase</keyword>
<dbReference type="PANTHER" id="PTHR15162">
    <property type="entry name" value="ASPARTOACYLASE"/>
    <property type="match status" value="1"/>
</dbReference>
<name>A0A7W4Z450_9GAMM</name>
<comment type="caution">
    <text evidence="6">The sequence shown here is derived from an EMBL/GenBank/DDBJ whole genome shotgun (WGS) entry which is preliminary data.</text>
</comment>
<evidence type="ECO:0000256" key="2">
    <source>
        <dbReference type="ARBA" id="ARBA00022723"/>
    </source>
</evidence>
<dbReference type="SUPFAM" id="SSF53187">
    <property type="entry name" value="Zn-dependent exopeptidases"/>
    <property type="match status" value="1"/>
</dbReference>
<accession>A0A7W4Z450</accession>
<dbReference type="Pfam" id="PF24827">
    <property type="entry name" value="AstE_AspA_cat"/>
    <property type="match status" value="1"/>
</dbReference>
<keyword evidence="4" id="KW-0862">Zinc</keyword>
<dbReference type="Gene3D" id="3.40.630.10">
    <property type="entry name" value="Zn peptidases"/>
    <property type="match status" value="1"/>
</dbReference>
<organism evidence="6 7">
    <name type="scientific">Litorivivens lipolytica</name>
    <dbReference type="NCBI Taxonomy" id="1524264"/>
    <lineage>
        <taxon>Bacteria</taxon>
        <taxon>Pseudomonadati</taxon>
        <taxon>Pseudomonadota</taxon>
        <taxon>Gammaproteobacteria</taxon>
        <taxon>Litorivivens</taxon>
    </lineage>
</organism>
<evidence type="ECO:0000313" key="7">
    <source>
        <dbReference type="Proteomes" id="UP000537130"/>
    </source>
</evidence>
<dbReference type="AlphaFoldDB" id="A0A7W4Z450"/>
<feature type="domain" description="Succinylglutamate desuccinylase/Aspartoacylase catalytic" evidence="5">
    <location>
        <begin position="42"/>
        <end position="203"/>
    </location>
</feature>
<evidence type="ECO:0000256" key="3">
    <source>
        <dbReference type="ARBA" id="ARBA00022801"/>
    </source>
</evidence>
<evidence type="ECO:0000313" key="6">
    <source>
        <dbReference type="EMBL" id="MBB3046159.1"/>
    </source>
</evidence>